<dbReference type="Proteomes" id="UP000054058">
    <property type="component" value="Unassembled WGS sequence"/>
</dbReference>
<dbReference type="NCBIfam" id="TIGR00254">
    <property type="entry name" value="GGDEF"/>
    <property type="match status" value="1"/>
</dbReference>
<keyword evidence="6" id="KW-1185">Reference proteome</keyword>
<dbReference type="InterPro" id="IPR043128">
    <property type="entry name" value="Rev_trsase/Diguanyl_cyclase"/>
</dbReference>
<evidence type="ECO:0000313" key="5">
    <source>
        <dbReference type="EMBL" id="ETX12426.1"/>
    </source>
</evidence>
<evidence type="ECO:0000313" key="6">
    <source>
        <dbReference type="Proteomes" id="UP000054058"/>
    </source>
</evidence>
<reference evidence="5 6" key="1">
    <citation type="submission" date="2014-01" db="EMBL/GenBank/DDBJ databases">
        <title>Marinomonas ushuaiensis DSM 15871 Genome Sequencing.</title>
        <authorList>
            <person name="Lai Q."/>
            <person name="Shao Z.S."/>
        </authorList>
    </citation>
    <scope>NUCLEOTIDE SEQUENCE [LARGE SCALE GENOMIC DNA]</scope>
    <source>
        <strain evidence="5 6">DSM 15871</strain>
    </source>
</reference>
<dbReference type="PANTHER" id="PTHR45138:SF9">
    <property type="entry name" value="DIGUANYLATE CYCLASE DGCM-RELATED"/>
    <property type="match status" value="1"/>
</dbReference>
<evidence type="ECO:0000256" key="1">
    <source>
        <dbReference type="ARBA" id="ARBA00001946"/>
    </source>
</evidence>
<accession>X7EB69</accession>
<dbReference type="Pfam" id="PF00990">
    <property type="entry name" value="GGDEF"/>
    <property type="match status" value="1"/>
</dbReference>
<dbReference type="AlphaFoldDB" id="X7EB69"/>
<comment type="catalytic activity">
    <reaction evidence="3">
        <text>2 GTP = 3',3'-c-di-GMP + 2 diphosphate</text>
        <dbReference type="Rhea" id="RHEA:24898"/>
        <dbReference type="ChEBI" id="CHEBI:33019"/>
        <dbReference type="ChEBI" id="CHEBI:37565"/>
        <dbReference type="ChEBI" id="CHEBI:58805"/>
        <dbReference type="EC" id="2.7.7.65"/>
    </reaction>
</comment>
<dbReference type="PROSITE" id="PS50887">
    <property type="entry name" value="GGDEF"/>
    <property type="match status" value="1"/>
</dbReference>
<dbReference type="eggNOG" id="COG3706">
    <property type="taxonomic scope" value="Bacteria"/>
</dbReference>
<comment type="cofactor">
    <cofactor evidence="1">
        <name>Mg(2+)</name>
        <dbReference type="ChEBI" id="CHEBI:18420"/>
    </cofactor>
</comment>
<proteinExistence type="predicted"/>
<dbReference type="SMART" id="SM00267">
    <property type="entry name" value="GGDEF"/>
    <property type="match status" value="1"/>
</dbReference>
<dbReference type="GO" id="GO:0052621">
    <property type="term" value="F:diguanylate cyclase activity"/>
    <property type="evidence" value="ECO:0007669"/>
    <property type="project" value="UniProtKB-EC"/>
</dbReference>
<dbReference type="InterPro" id="IPR029787">
    <property type="entry name" value="Nucleotide_cyclase"/>
</dbReference>
<dbReference type="EMBL" id="JAMB01000001">
    <property type="protein sequence ID" value="ETX12426.1"/>
    <property type="molecule type" value="Genomic_DNA"/>
</dbReference>
<dbReference type="SUPFAM" id="SSF55073">
    <property type="entry name" value="Nucleotide cyclase"/>
    <property type="match status" value="1"/>
</dbReference>
<dbReference type="CDD" id="cd01949">
    <property type="entry name" value="GGDEF"/>
    <property type="match status" value="1"/>
</dbReference>
<dbReference type="InterPro" id="IPR000160">
    <property type="entry name" value="GGDEF_dom"/>
</dbReference>
<dbReference type="PATRIC" id="fig|1122207.3.peg.452"/>
<sequence length="165" mass="18569">MENIAYIDLLTRVLNRRGIEKVFDELNIETTQTTRYAVLMIDIDHFKLINDQYGHLAGDNVLSKIAAKLNRSIHPNDLLGRWGGEEFIVVTLNRTTQQAIELAEKLKVAISELIIDDIKDITVSIGVGHSSEAESKIDVLKIADDNLYKAKKSGRNFVCYTHVTS</sequence>
<dbReference type="EC" id="2.7.7.65" evidence="2"/>
<name>X7EB69_9GAMM</name>
<comment type="caution">
    <text evidence="5">The sequence shown here is derived from an EMBL/GenBank/DDBJ whole genome shotgun (WGS) entry which is preliminary data.</text>
</comment>
<evidence type="ECO:0000256" key="3">
    <source>
        <dbReference type="ARBA" id="ARBA00034247"/>
    </source>
</evidence>
<dbReference type="FunFam" id="3.30.70.270:FF:000001">
    <property type="entry name" value="Diguanylate cyclase domain protein"/>
    <property type="match status" value="1"/>
</dbReference>
<dbReference type="InterPro" id="IPR050469">
    <property type="entry name" value="Diguanylate_Cyclase"/>
</dbReference>
<dbReference type="PANTHER" id="PTHR45138">
    <property type="entry name" value="REGULATORY COMPONENTS OF SENSORY TRANSDUCTION SYSTEM"/>
    <property type="match status" value="1"/>
</dbReference>
<organism evidence="5 6">
    <name type="scientific">Marinomonas ushuaiensis DSM 15871</name>
    <dbReference type="NCBI Taxonomy" id="1122207"/>
    <lineage>
        <taxon>Bacteria</taxon>
        <taxon>Pseudomonadati</taxon>
        <taxon>Pseudomonadota</taxon>
        <taxon>Gammaproteobacteria</taxon>
        <taxon>Oceanospirillales</taxon>
        <taxon>Oceanospirillaceae</taxon>
        <taxon>Marinomonas</taxon>
    </lineage>
</organism>
<protein>
    <recommendedName>
        <fullName evidence="2">diguanylate cyclase</fullName>
        <ecNumber evidence="2">2.7.7.65</ecNumber>
    </recommendedName>
</protein>
<evidence type="ECO:0000256" key="2">
    <source>
        <dbReference type="ARBA" id="ARBA00012528"/>
    </source>
</evidence>
<evidence type="ECO:0000259" key="4">
    <source>
        <dbReference type="PROSITE" id="PS50887"/>
    </source>
</evidence>
<dbReference type="STRING" id="1122207.MUS1_02195"/>
<feature type="domain" description="GGDEF" evidence="4">
    <location>
        <begin position="34"/>
        <end position="163"/>
    </location>
</feature>
<dbReference type="Gene3D" id="3.30.70.270">
    <property type="match status" value="1"/>
</dbReference>
<gene>
    <name evidence="5" type="ORF">MUS1_02195</name>
</gene>